<protein>
    <submittedName>
        <fullName evidence="1">DUF3052 domain-containing protein</fullName>
    </submittedName>
</protein>
<dbReference type="EMBL" id="AP025739">
    <property type="protein sequence ID" value="BDI29229.1"/>
    <property type="molecule type" value="Genomic_DNA"/>
</dbReference>
<dbReference type="OrthoDB" id="9800461at2"/>
<dbReference type="AlphaFoldDB" id="A0A9N7Q931"/>
<dbReference type="RefSeq" id="WP_119324493.1">
    <property type="nucleotide sequence ID" value="NZ_AP025739.1"/>
</dbReference>
<keyword evidence="2" id="KW-1185">Reference proteome</keyword>
<sequence length="137" mass="15397">MSAGYSQTPLVKKLGVKAGMRVAFVNPPEGYQLLLGELPQPITIADPREGPLDFVHFFTLESTELEMRFPDLMRALTPNGMLWVSWPKRASKIATDLSDVHVREIGLRLGLVDVKVCAVDEIWSGLKFVYRVKDRGR</sequence>
<evidence type="ECO:0000313" key="2">
    <source>
        <dbReference type="Proteomes" id="UP000287394"/>
    </source>
</evidence>
<evidence type="ECO:0000313" key="1">
    <source>
        <dbReference type="EMBL" id="BDI29229.1"/>
    </source>
</evidence>
<dbReference type="KEGG" id="ccot:CCAX7_12800"/>
<proteinExistence type="predicted"/>
<name>A0A9N7Q931_9BACT</name>
<reference evidence="1 2" key="1">
    <citation type="journal article" date="2019" name="Int. J. Syst. Evol. Microbiol.">
        <title>Capsulimonas corticalis gen. nov., sp. nov., an aerobic capsulated bacterium, of a novel bacterial order, Capsulimonadales ord. nov., of the class Armatimonadia of the phylum Armatimonadetes.</title>
        <authorList>
            <person name="Li J."/>
            <person name="Kudo C."/>
            <person name="Tonouchi A."/>
        </authorList>
    </citation>
    <scope>NUCLEOTIDE SEQUENCE [LARGE SCALE GENOMIC DNA]</scope>
    <source>
        <strain evidence="1 2">AX-7</strain>
    </source>
</reference>
<accession>A0A9N7Q931</accession>
<dbReference type="Proteomes" id="UP000287394">
    <property type="component" value="Chromosome"/>
</dbReference>
<gene>
    <name evidence="1" type="ORF">CCAX7_12800</name>
</gene>
<organism evidence="1 2">
    <name type="scientific">Capsulimonas corticalis</name>
    <dbReference type="NCBI Taxonomy" id="2219043"/>
    <lineage>
        <taxon>Bacteria</taxon>
        <taxon>Bacillati</taxon>
        <taxon>Armatimonadota</taxon>
        <taxon>Armatimonadia</taxon>
        <taxon>Capsulimonadales</taxon>
        <taxon>Capsulimonadaceae</taxon>
        <taxon>Capsulimonas</taxon>
    </lineage>
</organism>